<evidence type="ECO:0000256" key="4">
    <source>
        <dbReference type="ARBA" id="ARBA00022490"/>
    </source>
</evidence>
<evidence type="ECO:0000256" key="5">
    <source>
        <dbReference type="ARBA" id="ARBA00022630"/>
    </source>
</evidence>
<keyword evidence="6" id="KW-0274">FAD</keyword>
<dbReference type="InterPro" id="IPR002937">
    <property type="entry name" value="Amino_oxidase"/>
</dbReference>
<keyword evidence="7" id="KW-0560">Oxidoreductase</keyword>
<evidence type="ECO:0000259" key="8">
    <source>
        <dbReference type="Pfam" id="PF01593"/>
    </source>
</evidence>
<reference evidence="9" key="1">
    <citation type="submission" date="2022-07" db="EMBL/GenBank/DDBJ databases">
        <authorList>
            <person name="Trinca V."/>
            <person name="Uliana J.V.C."/>
            <person name="Torres T.T."/>
            <person name="Ward R.J."/>
            <person name="Monesi N."/>
        </authorList>
    </citation>
    <scope>NUCLEOTIDE SEQUENCE</scope>
    <source>
        <strain evidence="9">HSMRA1968</strain>
        <tissue evidence="9">Whole embryos</tissue>
    </source>
</reference>
<organism evidence="9 10">
    <name type="scientific">Pseudolycoriella hygida</name>
    <dbReference type="NCBI Taxonomy" id="35572"/>
    <lineage>
        <taxon>Eukaryota</taxon>
        <taxon>Metazoa</taxon>
        <taxon>Ecdysozoa</taxon>
        <taxon>Arthropoda</taxon>
        <taxon>Hexapoda</taxon>
        <taxon>Insecta</taxon>
        <taxon>Pterygota</taxon>
        <taxon>Neoptera</taxon>
        <taxon>Endopterygota</taxon>
        <taxon>Diptera</taxon>
        <taxon>Nematocera</taxon>
        <taxon>Sciaroidea</taxon>
        <taxon>Sciaridae</taxon>
        <taxon>Pseudolycoriella</taxon>
    </lineage>
</organism>
<dbReference type="EMBL" id="WJQU01003246">
    <property type="protein sequence ID" value="KAJ6626568.1"/>
    <property type="molecule type" value="Genomic_DNA"/>
</dbReference>
<evidence type="ECO:0000256" key="3">
    <source>
        <dbReference type="ARBA" id="ARBA00005995"/>
    </source>
</evidence>
<comment type="caution">
    <text evidence="9">The sequence shown here is derived from an EMBL/GenBank/DDBJ whole genome shotgun (WGS) entry which is preliminary data.</text>
</comment>
<accession>A0A9Q0RUI5</accession>
<evidence type="ECO:0000313" key="9">
    <source>
        <dbReference type="EMBL" id="KAJ6626568.1"/>
    </source>
</evidence>
<sequence>DHWTRHISGFDVMKPGPSNTLLAWVGGYGALEMEKLTDSQVIDDCIALLAEFTNSKIPAPIKYYCTRWHSNPFVRGAYSYISTDCDKNNTSSQLLSRPITLADMDMEQKEST</sequence>
<evidence type="ECO:0000256" key="7">
    <source>
        <dbReference type="ARBA" id="ARBA00023002"/>
    </source>
</evidence>
<dbReference type="GO" id="GO:0046592">
    <property type="term" value="F:polyamine oxidase activity"/>
    <property type="evidence" value="ECO:0007669"/>
    <property type="project" value="TreeGrafter"/>
</dbReference>
<dbReference type="Pfam" id="PF01593">
    <property type="entry name" value="Amino_oxidase"/>
    <property type="match status" value="1"/>
</dbReference>
<dbReference type="PANTHER" id="PTHR10742">
    <property type="entry name" value="FLAVIN MONOAMINE OXIDASE"/>
    <property type="match status" value="1"/>
</dbReference>
<proteinExistence type="inferred from homology"/>
<feature type="non-terminal residue" evidence="9">
    <location>
        <position position="1"/>
    </location>
</feature>
<evidence type="ECO:0000256" key="2">
    <source>
        <dbReference type="ARBA" id="ARBA00004496"/>
    </source>
</evidence>
<dbReference type="SUPFAM" id="SSF54373">
    <property type="entry name" value="FAD-linked reductases, C-terminal domain"/>
    <property type="match status" value="1"/>
</dbReference>
<keyword evidence="4" id="KW-0963">Cytoplasm</keyword>
<protein>
    <submittedName>
        <fullName evidence="9">Spermine oxidase</fullName>
    </submittedName>
</protein>
<dbReference type="GO" id="GO:0005737">
    <property type="term" value="C:cytoplasm"/>
    <property type="evidence" value="ECO:0007669"/>
    <property type="project" value="UniProtKB-SubCell"/>
</dbReference>
<dbReference type="PANTHER" id="PTHR10742:SF405">
    <property type="entry name" value="PEROXISOMAL N(1)-ACETYL-SPERMINE_SPERMIDINE OXIDASE"/>
    <property type="match status" value="1"/>
</dbReference>
<comment type="cofactor">
    <cofactor evidence="1">
        <name>FAD</name>
        <dbReference type="ChEBI" id="CHEBI:57692"/>
    </cofactor>
</comment>
<evidence type="ECO:0000256" key="6">
    <source>
        <dbReference type="ARBA" id="ARBA00022827"/>
    </source>
</evidence>
<keyword evidence="5" id="KW-0285">Flavoprotein</keyword>
<comment type="similarity">
    <text evidence="3">Belongs to the flavin monoamine oxidase family.</text>
</comment>
<dbReference type="AlphaFoldDB" id="A0A9Q0RUI5"/>
<feature type="non-terminal residue" evidence="9">
    <location>
        <position position="112"/>
    </location>
</feature>
<keyword evidence="10" id="KW-1185">Reference proteome</keyword>
<dbReference type="Gene3D" id="3.90.660.10">
    <property type="match status" value="1"/>
</dbReference>
<gene>
    <name evidence="9" type="primary">SMOX_1</name>
    <name evidence="9" type="ORF">Bhyg_16161</name>
</gene>
<comment type="subcellular location">
    <subcellularLocation>
        <location evidence="2">Cytoplasm</location>
    </subcellularLocation>
</comment>
<evidence type="ECO:0000256" key="1">
    <source>
        <dbReference type="ARBA" id="ARBA00001974"/>
    </source>
</evidence>
<feature type="domain" description="Amine oxidase" evidence="8">
    <location>
        <begin position="15"/>
        <end position="83"/>
    </location>
</feature>
<dbReference type="Proteomes" id="UP001151699">
    <property type="component" value="Unassembled WGS sequence"/>
</dbReference>
<name>A0A9Q0RUI5_9DIPT</name>
<evidence type="ECO:0000313" key="10">
    <source>
        <dbReference type="Proteomes" id="UP001151699"/>
    </source>
</evidence>
<dbReference type="OrthoDB" id="7774290at2759"/>
<dbReference type="InterPro" id="IPR050281">
    <property type="entry name" value="Flavin_monoamine_oxidase"/>
</dbReference>